<dbReference type="RefSeq" id="WP_135416870.1">
    <property type="nucleotide sequence ID" value="NZ_SRLB01000014.1"/>
</dbReference>
<evidence type="ECO:0000256" key="4">
    <source>
        <dbReference type="PROSITE-ProRule" id="PRU00169"/>
    </source>
</evidence>
<dbReference type="Proteomes" id="UP000297535">
    <property type="component" value="Unassembled WGS sequence"/>
</dbReference>
<accession>A0A4Z0NLI2</accession>
<dbReference type="Gene3D" id="3.30.565.10">
    <property type="entry name" value="Histidine kinase-like ATPase, C-terminal domain"/>
    <property type="match status" value="1"/>
</dbReference>
<keyword evidence="5" id="KW-0472">Membrane</keyword>
<dbReference type="Gene3D" id="1.10.287.130">
    <property type="match status" value="1"/>
</dbReference>
<organism evidence="8 9">
    <name type="scientific">Methylobacterium nonmethylotrophicum</name>
    <dbReference type="NCBI Taxonomy" id="1141884"/>
    <lineage>
        <taxon>Bacteria</taxon>
        <taxon>Pseudomonadati</taxon>
        <taxon>Pseudomonadota</taxon>
        <taxon>Alphaproteobacteria</taxon>
        <taxon>Hyphomicrobiales</taxon>
        <taxon>Methylobacteriaceae</taxon>
        <taxon>Methylobacterium</taxon>
    </lineage>
</organism>
<protein>
    <recommendedName>
        <fullName evidence="2">histidine kinase</fullName>
        <ecNumber evidence="2">2.7.13.3</ecNumber>
    </recommendedName>
</protein>
<dbReference type="CDD" id="cd12915">
    <property type="entry name" value="PDC2_DGC_like"/>
    <property type="match status" value="1"/>
</dbReference>
<evidence type="ECO:0000313" key="8">
    <source>
        <dbReference type="EMBL" id="TGD97334.1"/>
    </source>
</evidence>
<dbReference type="PANTHER" id="PTHR43065">
    <property type="entry name" value="SENSOR HISTIDINE KINASE"/>
    <property type="match status" value="1"/>
</dbReference>
<dbReference type="AlphaFoldDB" id="A0A4Z0NLI2"/>
<gene>
    <name evidence="8" type="ORF">EU555_19365</name>
</gene>
<feature type="transmembrane region" description="Helical" evidence="5">
    <location>
        <begin position="291"/>
        <end position="313"/>
    </location>
</feature>
<dbReference type="Pfam" id="PF22588">
    <property type="entry name" value="dCache_1_like"/>
    <property type="match status" value="1"/>
</dbReference>
<evidence type="ECO:0000256" key="3">
    <source>
        <dbReference type="ARBA" id="ARBA00022553"/>
    </source>
</evidence>
<dbReference type="InterPro" id="IPR003594">
    <property type="entry name" value="HATPase_dom"/>
</dbReference>
<dbReference type="EC" id="2.7.13.3" evidence="2"/>
<dbReference type="Gene3D" id="3.40.50.2300">
    <property type="match status" value="1"/>
</dbReference>
<reference evidence="8 9" key="1">
    <citation type="submission" date="2019-04" db="EMBL/GenBank/DDBJ databases">
        <authorList>
            <person name="Feng G."/>
            <person name="Zhu H."/>
        </authorList>
    </citation>
    <scope>NUCLEOTIDE SEQUENCE [LARGE SCALE GENOMIC DNA]</scope>
    <source>
        <strain evidence="8 9">6HR-1</strain>
    </source>
</reference>
<dbReference type="SUPFAM" id="SSF47384">
    <property type="entry name" value="Homodimeric domain of signal transducing histidine kinase"/>
    <property type="match status" value="1"/>
</dbReference>
<dbReference type="SMART" id="SM00448">
    <property type="entry name" value="REC"/>
    <property type="match status" value="1"/>
</dbReference>
<dbReference type="EMBL" id="SRLB01000014">
    <property type="protein sequence ID" value="TGD97334.1"/>
    <property type="molecule type" value="Genomic_DNA"/>
</dbReference>
<evidence type="ECO:0000259" key="7">
    <source>
        <dbReference type="PROSITE" id="PS50110"/>
    </source>
</evidence>
<evidence type="ECO:0000256" key="1">
    <source>
        <dbReference type="ARBA" id="ARBA00000085"/>
    </source>
</evidence>
<dbReference type="Pfam" id="PF00072">
    <property type="entry name" value="Response_reg"/>
    <property type="match status" value="1"/>
</dbReference>
<dbReference type="InterPro" id="IPR005467">
    <property type="entry name" value="His_kinase_dom"/>
</dbReference>
<comment type="caution">
    <text evidence="8">The sequence shown here is derived from an EMBL/GenBank/DDBJ whole genome shotgun (WGS) entry which is preliminary data.</text>
</comment>
<dbReference type="InterPro" id="IPR054327">
    <property type="entry name" value="His-kinase-like_sensor"/>
</dbReference>
<dbReference type="PANTHER" id="PTHR43065:SF49">
    <property type="entry name" value="HISTIDINE KINASE"/>
    <property type="match status" value="1"/>
</dbReference>
<dbReference type="SMART" id="SM00387">
    <property type="entry name" value="HATPase_c"/>
    <property type="match status" value="1"/>
</dbReference>
<name>A0A4Z0NLI2_9HYPH</name>
<dbReference type="InterPro" id="IPR001789">
    <property type="entry name" value="Sig_transdc_resp-reg_receiver"/>
</dbReference>
<evidence type="ECO:0000256" key="2">
    <source>
        <dbReference type="ARBA" id="ARBA00012438"/>
    </source>
</evidence>
<dbReference type="OrthoDB" id="9796100at2"/>
<dbReference type="Pfam" id="PF00512">
    <property type="entry name" value="HisKA"/>
    <property type="match status" value="1"/>
</dbReference>
<dbReference type="PROSITE" id="PS50110">
    <property type="entry name" value="RESPONSE_REGULATORY"/>
    <property type="match status" value="1"/>
</dbReference>
<keyword evidence="3 4" id="KW-0597">Phosphoprotein</keyword>
<evidence type="ECO:0000256" key="5">
    <source>
        <dbReference type="SAM" id="Phobius"/>
    </source>
</evidence>
<dbReference type="Pfam" id="PF02518">
    <property type="entry name" value="HATPase_c"/>
    <property type="match status" value="1"/>
</dbReference>
<dbReference type="InterPro" id="IPR004358">
    <property type="entry name" value="Sig_transdc_His_kin-like_C"/>
</dbReference>
<feature type="transmembrane region" description="Helical" evidence="5">
    <location>
        <begin position="12"/>
        <end position="34"/>
    </location>
</feature>
<dbReference type="Gene3D" id="3.30.450.20">
    <property type="entry name" value="PAS domain"/>
    <property type="match status" value="2"/>
</dbReference>
<sequence length="714" mass="77366">MSVRLVQPNVLWPLRLIAALSIIGPALAFGFTAWSTGRAIERTSLERIERALDILQEHSLKALQTVERTLAEANEVLRGFDDAAIRENEAQLSRRLGRTQAALPQIQAIWAFDAAGHPLVSSTVMPVPVSLDNSDRDYFRAQVAHDAGTVIGDVVQARVGDFRFFVMSARRPERPDGGFNGVVAISVLPERLREFYARLARGVADSFGLIRSDGTFLARFPAVMDRPERLDARSDFRQAIAREPESGVFTATSQVDGIERRIGYRHIPGYPVYVQAGIETAAMARELRDTLLGTLAFGLPATLALCALSVHALRRTQRFQAEVARREVVEAALKQAQRLEAVGQLTGGVAHDFNNLLMVVTGNVERLKRYPAADDRQRRALDAIETAAKRGASLTRQLLSFSRRQTHAPVPIDLAQRLPLFQDVLRSSLRGDIAIALSLAPDLWPVKVDLNELELAILNLAVNARDAMPEGGTLTIAGQNVALVDDSTVGLTGEFVALSLTDTGSGIPPDVLARVFEPFFTTKPQGKGTGLGLSQVYGFATQSGGTATVASQPGRGATVTLYLPRTSEPVRSAPASHPAAEPVPPRQSLGRILLVDDNAEVAEIARSYLEDFGYGVLKSQSVETAMEILRASSDIAIVLTDIVMPGPQNGLDLARHVRNEHAGRIAVLLATGYSDVAQAAAAEGFVILRKPYDSHALRDALDRVRSRPLLKVVS</sequence>
<dbReference type="InterPro" id="IPR003661">
    <property type="entry name" value="HisK_dim/P_dom"/>
</dbReference>
<dbReference type="SMART" id="SM00388">
    <property type="entry name" value="HisKA"/>
    <property type="match status" value="1"/>
</dbReference>
<dbReference type="CDD" id="cd00082">
    <property type="entry name" value="HisKA"/>
    <property type="match status" value="1"/>
</dbReference>
<keyword evidence="5" id="KW-0812">Transmembrane</keyword>
<dbReference type="InterPro" id="IPR011006">
    <property type="entry name" value="CheY-like_superfamily"/>
</dbReference>
<evidence type="ECO:0000313" key="9">
    <source>
        <dbReference type="Proteomes" id="UP000297535"/>
    </source>
</evidence>
<dbReference type="InterPro" id="IPR036890">
    <property type="entry name" value="HATPase_C_sf"/>
</dbReference>
<comment type="catalytic activity">
    <reaction evidence="1">
        <text>ATP + protein L-histidine = ADP + protein N-phospho-L-histidine.</text>
        <dbReference type="EC" id="2.7.13.3"/>
    </reaction>
</comment>
<evidence type="ECO:0000259" key="6">
    <source>
        <dbReference type="PROSITE" id="PS50109"/>
    </source>
</evidence>
<dbReference type="PROSITE" id="PS50109">
    <property type="entry name" value="HIS_KIN"/>
    <property type="match status" value="1"/>
</dbReference>
<feature type="modified residue" description="4-aspartylphosphate" evidence="4">
    <location>
        <position position="641"/>
    </location>
</feature>
<dbReference type="CDD" id="cd12914">
    <property type="entry name" value="PDC1_DGC_like"/>
    <property type="match status" value="1"/>
</dbReference>
<dbReference type="InterPro" id="IPR036097">
    <property type="entry name" value="HisK_dim/P_sf"/>
</dbReference>
<keyword evidence="9" id="KW-1185">Reference proteome</keyword>
<keyword evidence="5" id="KW-1133">Transmembrane helix</keyword>
<proteinExistence type="predicted"/>
<feature type="domain" description="Histidine kinase" evidence="6">
    <location>
        <begin position="348"/>
        <end position="567"/>
    </location>
</feature>
<dbReference type="SUPFAM" id="SSF55874">
    <property type="entry name" value="ATPase domain of HSP90 chaperone/DNA topoisomerase II/histidine kinase"/>
    <property type="match status" value="1"/>
</dbReference>
<dbReference type="PRINTS" id="PR00344">
    <property type="entry name" value="BCTRLSENSOR"/>
</dbReference>
<dbReference type="SUPFAM" id="SSF52172">
    <property type="entry name" value="CheY-like"/>
    <property type="match status" value="1"/>
</dbReference>
<feature type="domain" description="Response regulatory" evidence="7">
    <location>
        <begin position="591"/>
        <end position="705"/>
    </location>
</feature>
<dbReference type="GO" id="GO:0000155">
    <property type="term" value="F:phosphorelay sensor kinase activity"/>
    <property type="evidence" value="ECO:0007669"/>
    <property type="project" value="InterPro"/>
</dbReference>